<organism evidence="5 6">
    <name type="scientific">Solibacillus merdavium</name>
    <dbReference type="NCBI Taxonomy" id="2762218"/>
    <lineage>
        <taxon>Bacteria</taxon>
        <taxon>Bacillati</taxon>
        <taxon>Bacillota</taxon>
        <taxon>Bacilli</taxon>
        <taxon>Bacillales</taxon>
        <taxon>Caryophanaceae</taxon>
        <taxon>Solibacillus</taxon>
    </lineage>
</organism>
<protein>
    <submittedName>
        <fullName evidence="5">FadR family transcriptional regulator</fullName>
    </submittedName>
</protein>
<dbReference type="SMART" id="SM00895">
    <property type="entry name" value="FCD"/>
    <property type="match status" value="1"/>
</dbReference>
<dbReference type="Gene3D" id="1.20.120.530">
    <property type="entry name" value="GntR ligand-binding domain-like"/>
    <property type="match status" value="1"/>
</dbReference>
<dbReference type="PRINTS" id="PR00035">
    <property type="entry name" value="HTHGNTR"/>
</dbReference>
<evidence type="ECO:0000259" key="4">
    <source>
        <dbReference type="PROSITE" id="PS50949"/>
    </source>
</evidence>
<dbReference type="InterPro" id="IPR000524">
    <property type="entry name" value="Tscrpt_reg_HTH_GntR"/>
</dbReference>
<keyword evidence="2" id="KW-0238">DNA-binding</keyword>
<dbReference type="PANTHER" id="PTHR43537:SF5">
    <property type="entry name" value="UXU OPERON TRANSCRIPTIONAL REGULATOR"/>
    <property type="match status" value="1"/>
</dbReference>
<dbReference type="Gene3D" id="1.10.10.10">
    <property type="entry name" value="Winged helix-like DNA-binding domain superfamily/Winged helix DNA-binding domain"/>
    <property type="match status" value="1"/>
</dbReference>
<dbReference type="SMART" id="SM00345">
    <property type="entry name" value="HTH_GNTR"/>
    <property type="match status" value="1"/>
</dbReference>
<dbReference type="InterPro" id="IPR008920">
    <property type="entry name" value="TF_FadR/GntR_C"/>
</dbReference>
<reference evidence="5 6" key="1">
    <citation type="submission" date="2020-08" db="EMBL/GenBank/DDBJ databases">
        <title>A Genomic Blueprint of the Chicken Gut Microbiome.</title>
        <authorList>
            <person name="Gilroy R."/>
            <person name="Ravi A."/>
            <person name="Getino M."/>
            <person name="Pursley I."/>
            <person name="Horton D.L."/>
            <person name="Alikhan N.-F."/>
            <person name="Baker D."/>
            <person name="Gharbi K."/>
            <person name="Hall N."/>
            <person name="Watson M."/>
            <person name="Adriaenssens E.M."/>
            <person name="Foster-Nyarko E."/>
            <person name="Jarju S."/>
            <person name="Secka A."/>
            <person name="Antonio M."/>
            <person name="Oren A."/>
            <person name="Chaudhuri R."/>
            <person name="La Ragione R.M."/>
            <person name="Hildebrand F."/>
            <person name="Pallen M.J."/>
        </authorList>
    </citation>
    <scope>NUCLEOTIDE SEQUENCE [LARGE SCALE GENOMIC DNA]</scope>
    <source>
        <strain evidence="5 6">Sa1YVA6</strain>
    </source>
</reference>
<dbReference type="Proteomes" id="UP000600565">
    <property type="component" value="Unassembled WGS sequence"/>
</dbReference>
<dbReference type="Pfam" id="PF07729">
    <property type="entry name" value="FCD"/>
    <property type="match status" value="1"/>
</dbReference>
<dbReference type="CDD" id="cd07377">
    <property type="entry name" value="WHTH_GntR"/>
    <property type="match status" value="1"/>
</dbReference>
<keyword evidence="6" id="KW-1185">Reference proteome</keyword>
<evidence type="ECO:0000256" key="1">
    <source>
        <dbReference type="ARBA" id="ARBA00023015"/>
    </source>
</evidence>
<dbReference type="PROSITE" id="PS50949">
    <property type="entry name" value="HTH_GNTR"/>
    <property type="match status" value="1"/>
</dbReference>
<comment type="caution">
    <text evidence="5">The sequence shown here is derived from an EMBL/GenBank/DDBJ whole genome shotgun (WGS) entry which is preliminary data.</text>
</comment>
<dbReference type="InterPro" id="IPR036388">
    <property type="entry name" value="WH-like_DNA-bd_sf"/>
</dbReference>
<evidence type="ECO:0000313" key="5">
    <source>
        <dbReference type="EMBL" id="MBD8032794.1"/>
    </source>
</evidence>
<dbReference type="EMBL" id="JACSPW010000005">
    <property type="protein sequence ID" value="MBD8032794.1"/>
    <property type="molecule type" value="Genomic_DNA"/>
</dbReference>
<dbReference type="Pfam" id="PF00392">
    <property type="entry name" value="GntR"/>
    <property type="match status" value="1"/>
</dbReference>
<dbReference type="SUPFAM" id="SSF46785">
    <property type="entry name" value="Winged helix' DNA-binding domain"/>
    <property type="match status" value="1"/>
</dbReference>
<dbReference type="RefSeq" id="WP_191703383.1">
    <property type="nucleotide sequence ID" value="NZ_JACSPW010000005.1"/>
</dbReference>
<sequence length="234" mass="26456">MTSTNKQKVYEIIFQKIQHEIAAGHLKIGDKLPPERELAALYSVSRTSIREALRLLEVSDVVEIRQGDGTFIKNKSLHQVQDPLSNVLLKTDKVVLYEMLELRLILESQCAALAALRADGHDLEKIAQSIEAMKAAEDNEEAGLQADFDFHMAIAKSTHNSVLEQMIASLEPHMQNTIEATRKHRLSSKANITRTFDEHKAIYLAISRGESEKAKLLMEDHIRTIREEISELSF</sequence>
<evidence type="ECO:0000256" key="2">
    <source>
        <dbReference type="ARBA" id="ARBA00023125"/>
    </source>
</evidence>
<proteinExistence type="predicted"/>
<keyword evidence="1" id="KW-0805">Transcription regulation</keyword>
<accession>A0ABR8XLH7</accession>
<evidence type="ECO:0000313" key="6">
    <source>
        <dbReference type="Proteomes" id="UP000600565"/>
    </source>
</evidence>
<name>A0ABR8XLH7_9BACL</name>
<evidence type="ECO:0000256" key="3">
    <source>
        <dbReference type="ARBA" id="ARBA00023163"/>
    </source>
</evidence>
<dbReference type="PANTHER" id="PTHR43537">
    <property type="entry name" value="TRANSCRIPTIONAL REGULATOR, GNTR FAMILY"/>
    <property type="match status" value="1"/>
</dbReference>
<dbReference type="InterPro" id="IPR036390">
    <property type="entry name" value="WH_DNA-bd_sf"/>
</dbReference>
<gene>
    <name evidence="5" type="ORF">H9632_06920</name>
</gene>
<dbReference type="SUPFAM" id="SSF48008">
    <property type="entry name" value="GntR ligand-binding domain-like"/>
    <property type="match status" value="1"/>
</dbReference>
<feature type="domain" description="HTH gntR-type" evidence="4">
    <location>
        <begin position="7"/>
        <end position="75"/>
    </location>
</feature>
<keyword evidence="3" id="KW-0804">Transcription</keyword>
<dbReference type="InterPro" id="IPR011711">
    <property type="entry name" value="GntR_C"/>
</dbReference>